<evidence type="ECO:0000313" key="6">
    <source>
        <dbReference type="Proteomes" id="UP000656813"/>
    </source>
</evidence>
<dbReference type="SUPFAM" id="SSF50891">
    <property type="entry name" value="Cyclophilin-like"/>
    <property type="match status" value="1"/>
</dbReference>
<keyword evidence="3" id="KW-0067">ATP-binding</keyword>
<dbReference type="RefSeq" id="WP_188499297.1">
    <property type="nucleotide sequence ID" value="NZ_BMFV01000055.1"/>
</dbReference>
<dbReference type="InterPro" id="IPR003778">
    <property type="entry name" value="CT_A_B"/>
</dbReference>
<evidence type="ECO:0000256" key="1">
    <source>
        <dbReference type="ARBA" id="ARBA00022741"/>
    </source>
</evidence>
<dbReference type="Pfam" id="PF02626">
    <property type="entry name" value="CT_A_B"/>
    <property type="match status" value="1"/>
</dbReference>
<dbReference type="PANTHER" id="PTHR43309">
    <property type="entry name" value="5-OXOPROLINASE SUBUNIT C"/>
    <property type="match status" value="1"/>
</dbReference>
<evidence type="ECO:0000313" key="5">
    <source>
        <dbReference type="EMBL" id="GGH88651.1"/>
    </source>
</evidence>
<gene>
    <name evidence="5" type="primary">kipA</name>
    <name evidence="5" type="ORF">GCM10007096_41470</name>
</gene>
<dbReference type="InterPro" id="IPR052708">
    <property type="entry name" value="PxpC"/>
</dbReference>
<reference evidence="5" key="1">
    <citation type="journal article" date="2014" name="Int. J. Syst. Evol. Microbiol.">
        <title>Complete genome sequence of Corynebacterium casei LMG S-19264T (=DSM 44701T), isolated from a smear-ripened cheese.</title>
        <authorList>
            <consortium name="US DOE Joint Genome Institute (JGI-PGF)"/>
            <person name="Walter F."/>
            <person name="Albersmeier A."/>
            <person name="Kalinowski J."/>
            <person name="Ruckert C."/>
        </authorList>
    </citation>
    <scope>NUCLEOTIDE SEQUENCE</scope>
    <source>
        <strain evidence="5">CGMCC 1.12777</strain>
    </source>
</reference>
<evidence type="ECO:0000259" key="4">
    <source>
        <dbReference type="SMART" id="SM00797"/>
    </source>
</evidence>
<dbReference type="NCBIfam" id="TIGR00724">
    <property type="entry name" value="urea_amlyse_rel"/>
    <property type="match status" value="1"/>
</dbReference>
<dbReference type="SMART" id="SM00797">
    <property type="entry name" value="AHS2"/>
    <property type="match status" value="1"/>
</dbReference>
<dbReference type="GO" id="GO:0016787">
    <property type="term" value="F:hydrolase activity"/>
    <property type="evidence" value="ECO:0007669"/>
    <property type="project" value="UniProtKB-KW"/>
</dbReference>
<protein>
    <submittedName>
        <fullName evidence="5">KipI antagonist</fullName>
    </submittedName>
</protein>
<dbReference type="Gene3D" id="2.40.100.10">
    <property type="entry name" value="Cyclophilin-like"/>
    <property type="match status" value="1"/>
</dbReference>
<keyword evidence="2" id="KW-0378">Hydrolase</keyword>
<dbReference type="EMBL" id="BMFV01000055">
    <property type="protein sequence ID" value="GGH88651.1"/>
    <property type="molecule type" value="Genomic_DNA"/>
</dbReference>
<dbReference type="AlphaFoldDB" id="A0A8J3A0D6"/>
<dbReference type="GO" id="GO:0005524">
    <property type="term" value="F:ATP binding"/>
    <property type="evidence" value="ECO:0007669"/>
    <property type="project" value="UniProtKB-KW"/>
</dbReference>
<keyword evidence="1" id="KW-0547">Nucleotide-binding</keyword>
<dbReference type="PANTHER" id="PTHR43309:SF5">
    <property type="entry name" value="5-OXOPROLINASE SUBUNIT C"/>
    <property type="match status" value="1"/>
</dbReference>
<feature type="domain" description="Carboxyltransferase" evidence="4">
    <location>
        <begin position="23"/>
        <end position="320"/>
    </location>
</feature>
<evidence type="ECO:0000256" key="3">
    <source>
        <dbReference type="ARBA" id="ARBA00022840"/>
    </source>
</evidence>
<dbReference type="Proteomes" id="UP000656813">
    <property type="component" value="Unassembled WGS sequence"/>
</dbReference>
<dbReference type="InterPro" id="IPR029000">
    <property type="entry name" value="Cyclophilin-like_dom_sf"/>
</dbReference>
<name>A0A8J3A0D6_9BACL</name>
<organism evidence="5 6">
    <name type="scientific">Pullulanibacillus pueri</name>
    <dbReference type="NCBI Taxonomy" id="1437324"/>
    <lineage>
        <taxon>Bacteria</taxon>
        <taxon>Bacillati</taxon>
        <taxon>Bacillota</taxon>
        <taxon>Bacilli</taxon>
        <taxon>Bacillales</taxon>
        <taxon>Sporolactobacillaceae</taxon>
        <taxon>Pullulanibacillus</taxon>
    </lineage>
</organism>
<keyword evidence="6" id="KW-1185">Reference proteome</keyword>
<evidence type="ECO:0000256" key="2">
    <source>
        <dbReference type="ARBA" id="ARBA00022801"/>
    </source>
</evidence>
<comment type="caution">
    <text evidence="5">The sequence shown here is derived from an EMBL/GenBank/DDBJ whole genome shotgun (WGS) entry which is preliminary data.</text>
</comment>
<reference evidence="5" key="2">
    <citation type="submission" date="2020-09" db="EMBL/GenBank/DDBJ databases">
        <authorList>
            <person name="Sun Q."/>
            <person name="Zhou Y."/>
        </authorList>
    </citation>
    <scope>NUCLEOTIDE SEQUENCE</scope>
    <source>
        <strain evidence="5">CGMCC 1.12777</strain>
    </source>
</reference>
<accession>A0A8J3A0D6</accession>
<sequence length="333" mass="36420">MIEILKPGLLSSIQDLGRFGYQKFGVIVSGVMDQLAHRLANLLVGNLETAPTLELTLLGPSIAFKEEALIAICGGDLSPIIDGKPVRMWRPIYVKAGSNLIFGPCRSGCRAYLAVAGGFDIPKVMESYSTYIRAGIGGFKGRALKGGDNIPFGQRSSWANRMIEGLAPEKKAAGVVEFSWSVAPDVLPLLESEPKLRVMAGRQAHLFDHNSREKLFTEPFTISPQSDRMGYRLSGPQLKLETPEELISEAVTFGTIQVPSNGNPIILLADRQTTGGYPKIGQVITVDLPKIAQLKPGDKVRFQKVSQEEAQQLLLERELKIQQLKNGILLRSK</sequence>
<proteinExistence type="predicted"/>